<comment type="similarity">
    <text evidence="1">Belongs to the phD/YefM antitoxin family.</text>
</comment>
<dbReference type="SUPFAM" id="SSF143120">
    <property type="entry name" value="YefM-like"/>
    <property type="match status" value="1"/>
</dbReference>
<protein>
    <submittedName>
        <fullName evidence="2">Prevent-host-death protein</fullName>
    </submittedName>
</protein>
<sequence length="78" mass="8328">MKSVKMHEAKSTLSALVRDVSTGVEPEVLICIAGRAAARLVPVDRAPKRALGVDRGLISIAPDFDAVNLDITRLFEGV</sequence>
<evidence type="ECO:0000313" key="2">
    <source>
        <dbReference type="EMBL" id="CBI02169.1"/>
    </source>
</evidence>
<name>E6Q4Q8_9ZZZZ</name>
<reference evidence="2" key="1">
    <citation type="submission" date="2009-10" db="EMBL/GenBank/DDBJ databases">
        <title>Diversity of trophic interactions inside an arsenic-rich microbial ecosystem.</title>
        <authorList>
            <person name="Bertin P.N."/>
            <person name="Heinrich-Salmeron A."/>
            <person name="Pelletier E."/>
            <person name="Goulhen-Chollet F."/>
            <person name="Arsene-Ploetze F."/>
            <person name="Gallien S."/>
            <person name="Calteau A."/>
            <person name="Vallenet D."/>
            <person name="Casiot C."/>
            <person name="Chane-Woon-Ming B."/>
            <person name="Giloteaux L."/>
            <person name="Barakat M."/>
            <person name="Bonnefoy V."/>
            <person name="Bruneel O."/>
            <person name="Chandler M."/>
            <person name="Cleiss J."/>
            <person name="Duran R."/>
            <person name="Elbaz-Poulichet F."/>
            <person name="Fonknechten N."/>
            <person name="Lauga B."/>
            <person name="Mornico D."/>
            <person name="Ortet P."/>
            <person name="Schaeffer C."/>
            <person name="Siguier P."/>
            <person name="Alexander Thil Smith A."/>
            <person name="Van Dorsselaer A."/>
            <person name="Weissenbach J."/>
            <person name="Medigue C."/>
            <person name="Le Paslier D."/>
        </authorList>
    </citation>
    <scope>NUCLEOTIDE SEQUENCE</scope>
</reference>
<organism evidence="2">
    <name type="scientific">mine drainage metagenome</name>
    <dbReference type="NCBI Taxonomy" id="410659"/>
    <lineage>
        <taxon>unclassified sequences</taxon>
        <taxon>metagenomes</taxon>
        <taxon>ecological metagenomes</taxon>
    </lineage>
</organism>
<accession>E6Q4Q8</accession>
<comment type="caution">
    <text evidence="2">The sequence shown here is derived from an EMBL/GenBank/DDBJ whole genome shotgun (WGS) entry which is preliminary data.</text>
</comment>
<dbReference type="InterPro" id="IPR036165">
    <property type="entry name" value="YefM-like_sf"/>
</dbReference>
<evidence type="ECO:0000256" key="1">
    <source>
        <dbReference type="ARBA" id="ARBA00009981"/>
    </source>
</evidence>
<dbReference type="EMBL" id="CABO01000030">
    <property type="protein sequence ID" value="CBI02169.1"/>
    <property type="molecule type" value="Genomic_DNA"/>
</dbReference>
<proteinExistence type="inferred from homology"/>
<dbReference type="AlphaFoldDB" id="E6Q4Q8"/>
<gene>
    <name evidence="2" type="ORF">CARN4_0894</name>
</gene>